<dbReference type="InterPro" id="IPR036770">
    <property type="entry name" value="Ankyrin_rpt-contain_sf"/>
</dbReference>
<dbReference type="EMBL" id="JAHFYH010000190">
    <property type="protein sequence ID" value="KAH0210040.1"/>
    <property type="molecule type" value="Genomic_DNA"/>
</dbReference>
<feature type="repeat" description="ANK" evidence="1">
    <location>
        <begin position="757"/>
        <end position="789"/>
    </location>
</feature>
<dbReference type="AlphaFoldDB" id="A0A9P8E6K4"/>
<dbReference type="InterPro" id="IPR002110">
    <property type="entry name" value="Ankyrin_rpt"/>
</dbReference>
<reference evidence="2" key="1">
    <citation type="journal article" date="2021" name="J Fungi (Basel)">
        <title>Virulence traits and population genomics of the black yeast Aureobasidium melanogenum.</title>
        <authorList>
            <person name="Cernosa A."/>
            <person name="Sun X."/>
            <person name="Gostincar C."/>
            <person name="Fang C."/>
            <person name="Gunde-Cimerman N."/>
            <person name="Song Z."/>
        </authorList>
    </citation>
    <scope>NUCLEOTIDE SEQUENCE</scope>
    <source>
        <strain evidence="3">EXF-8016</strain>
        <strain evidence="2">EXF-9911</strain>
    </source>
</reference>
<dbReference type="Gene3D" id="3.40.50.1820">
    <property type="entry name" value="alpha/beta hydrolase"/>
    <property type="match status" value="1"/>
</dbReference>
<dbReference type="Proteomes" id="UP000767238">
    <property type="component" value="Unassembled WGS sequence"/>
</dbReference>
<dbReference type="EMBL" id="JAHFXF010000834">
    <property type="protein sequence ID" value="KAG9681947.1"/>
    <property type="molecule type" value="Genomic_DNA"/>
</dbReference>
<dbReference type="PRINTS" id="PR01415">
    <property type="entry name" value="ANKYRIN"/>
</dbReference>
<organism evidence="2 4">
    <name type="scientific">Aureobasidium melanogenum</name>
    <name type="common">Aureobasidium pullulans var. melanogenum</name>
    <dbReference type="NCBI Taxonomy" id="46634"/>
    <lineage>
        <taxon>Eukaryota</taxon>
        <taxon>Fungi</taxon>
        <taxon>Dikarya</taxon>
        <taxon>Ascomycota</taxon>
        <taxon>Pezizomycotina</taxon>
        <taxon>Dothideomycetes</taxon>
        <taxon>Dothideomycetidae</taxon>
        <taxon>Dothideales</taxon>
        <taxon>Saccotheciaceae</taxon>
        <taxon>Aureobasidium</taxon>
    </lineage>
</organism>
<evidence type="ECO:0000313" key="2">
    <source>
        <dbReference type="EMBL" id="KAG9681947.1"/>
    </source>
</evidence>
<dbReference type="PROSITE" id="PS50297">
    <property type="entry name" value="ANK_REP_REGION"/>
    <property type="match status" value="1"/>
</dbReference>
<dbReference type="Proteomes" id="UP000779574">
    <property type="component" value="Unassembled WGS sequence"/>
</dbReference>
<evidence type="ECO:0000313" key="3">
    <source>
        <dbReference type="EMBL" id="KAH0210040.1"/>
    </source>
</evidence>
<keyword evidence="1" id="KW-0040">ANK repeat</keyword>
<reference evidence="2" key="2">
    <citation type="submission" date="2021-08" db="EMBL/GenBank/DDBJ databases">
        <authorList>
            <person name="Gostincar C."/>
            <person name="Sun X."/>
            <person name="Song Z."/>
            <person name="Gunde-Cimerman N."/>
        </authorList>
    </citation>
    <scope>NUCLEOTIDE SEQUENCE</scope>
    <source>
        <strain evidence="3">EXF-8016</strain>
        <strain evidence="2">EXF-9911</strain>
    </source>
</reference>
<proteinExistence type="predicted"/>
<protein>
    <recommendedName>
        <fullName evidence="5">Ankyrin repeat protein</fullName>
    </recommendedName>
</protein>
<dbReference type="InterPro" id="IPR052374">
    <property type="entry name" value="SERAC1"/>
</dbReference>
<evidence type="ECO:0008006" key="5">
    <source>
        <dbReference type="Google" id="ProtNLM"/>
    </source>
</evidence>
<dbReference type="PANTHER" id="PTHR48182">
    <property type="entry name" value="PROTEIN SERAC1"/>
    <property type="match status" value="1"/>
</dbReference>
<dbReference type="InterPro" id="IPR029058">
    <property type="entry name" value="AB_hydrolase_fold"/>
</dbReference>
<dbReference type="SUPFAM" id="SSF48403">
    <property type="entry name" value="Ankyrin repeat"/>
    <property type="match status" value="1"/>
</dbReference>
<dbReference type="Pfam" id="PF12796">
    <property type="entry name" value="Ank_2"/>
    <property type="match status" value="2"/>
</dbReference>
<comment type="caution">
    <text evidence="2">The sequence shown here is derived from an EMBL/GenBank/DDBJ whole genome shotgun (WGS) entry which is preliminary data.</text>
</comment>
<evidence type="ECO:0000256" key="1">
    <source>
        <dbReference type="PROSITE-ProRule" id="PRU00023"/>
    </source>
</evidence>
<evidence type="ECO:0000313" key="4">
    <source>
        <dbReference type="Proteomes" id="UP000779574"/>
    </source>
</evidence>
<dbReference type="SUPFAM" id="SSF53474">
    <property type="entry name" value="alpha/beta-Hydrolases"/>
    <property type="match status" value="1"/>
</dbReference>
<feature type="non-terminal residue" evidence="2">
    <location>
        <position position="983"/>
    </location>
</feature>
<sequence>MSTTAHETCLQEFYSSLPKDQLSKINTARSQLCSSTLARFHTVREQRPFGLEELPHVTSLSHSDGVVIVIENIDRGWIAELGVAWEIHPSFFARHARNPEGTSSIWQAIFGNTVAEQKRPSEEHSLAHSYWHVDGFRGYNRYSTSAAEDPVDTNWIPRRLAWDNSYGWQASTRVSCYVRHDLPQPIFFMTDLFLVDAPLHRSRGSAVGKQASTRLHLPLAENRGGLVIPGLHGDHSHSLQEPLQRFSSHYWHLDVLFASGKTCLSPKTFFHLLASSLWEDNLRLLDDDIKRIAFKDIRRPSRLINDQLHDLREALVSLREQVIMTIKWMPSSVQHELESIQQAMASVAQSKDPQVRTYVGYPRVTLQDILERCIVLEHFLMDSFHLLVSSTSVLNAETEMEQANRSQRLTQLAFFIVAVHGIGAHPDNTWCKNVAPDGQDKQYVNWLENEEMLPSIAPQARIMRYGYESQWFGDNKSSTVRLRASTIADQLLHELNFEREDFPHRPLIFVAHCFGGLVVLKALRQALDNQGKWPGVFTSTTGLVFFGTPFRGTEGMKQSEMVQAALSQYSANVQGESLRILGPGDEFLQEVVDKFLETRSRSHPARVACFYETKSSNVGAIVGGVARQKFVVNESSGCLDHTDSVEKYPLARTHFDINKFGKVTEPSYKLEHERIELLSLFGGYDVMDKRQFHNLHEIVLGLSDTPLDQEFHRAPGLIDVVDANGRTPLSWAAFCGRKDYVLSLLCKEAKHDLTDHRGRTALHYAAISGETQCVEMLLSRGADPNLKDQNGMSALAYAVSGRQSEESVNILLRGQADANARDSDNTSILQLASMSSSATVIDDLLQHGSELNHVDDLGQNAATMAVCRNNNTVLSVLLQRGISLDVVTEKGETIMHFAATRATVGTLKTLSTASPENRLGDINLNMGTESQISVNPQCTFDSRLKERRPIDEECLAQLTQAWTELYEVFERQRASLHPKQKIF</sequence>
<dbReference type="Gene3D" id="1.25.40.20">
    <property type="entry name" value="Ankyrin repeat-containing domain"/>
    <property type="match status" value="1"/>
</dbReference>
<feature type="repeat" description="ANK" evidence="1">
    <location>
        <begin position="824"/>
        <end position="856"/>
    </location>
</feature>
<feature type="repeat" description="ANK" evidence="1">
    <location>
        <begin position="790"/>
        <end position="823"/>
    </location>
</feature>
<dbReference type="PANTHER" id="PTHR48182:SF3">
    <property type="entry name" value="DUF676 DOMAIN-CONTAINING PROTEIN"/>
    <property type="match status" value="1"/>
</dbReference>
<name>A0A9P8E6K4_AURME</name>
<gene>
    <name evidence="2" type="ORF">KCU76_g14142</name>
    <name evidence="3" type="ORF">KCV03_g10181</name>
</gene>
<dbReference type="SMART" id="SM00248">
    <property type="entry name" value="ANK"/>
    <property type="match status" value="6"/>
</dbReference>
<accession>A0A9P8E6K4</accession>
<dbReference type="PROSITE" id="PS50088">
    <property type="entry name" value="ANK_REPEAT"/>
    <property type="match status" value="3"/>
</dbReference>